<dbReference type="GO" id="GO:0009143">
    <property type="term" value="P:nucleoside triphosphate catabolic process"/>
    <property type="evidence" value="ECO:0007669"/>
    <property type="project" value="InterPro"/>
</dbReference>
<dbReference type="Proteomes" id="UP000051820">
    <property type="component" value="Unassembled WGS sequence"/>
</dbReference>
<reference evidence="3 4" key="1">
    <citation type="journal article" date="2015" name="Genome Announc.">
        <title>Expanding the biotechnology potential of lactobacilli through comparative genomics of 213 strains and associated genera.</title>
        <authorList>
            <person name="Sun Z."/>
            <person name="Harris H.M."/>
            <person name="McCann A."/>
            <person name="Guo C."/>
            <person name="Argimon S."/>
            <person name="Zhang W."/>
            <person name="Yang X."/>
            <person name="Jeffery I.B."/>
            <person name="Cooney J.C."/>
            <person name="Kagawa T.F."/>
            <person name="Liu W."/>
            <person name="Song Y."/>
            <person name="Salvetti E."/>
            <person name="Wrobel A."/>
            <person name="Rasinkangas P."/>
            <person name="Parkhill J."/>
            <person name="Rea M.C."/>
            <person name="O'Sullivan O."/>
            <person name="Ritari J."/>
            <person name="Douillard F.P."/>
            <person name="Paul Ross R."/>
            <person name="Yang R."/>
            <person name="Briner A.E."/>
            <person name="Felis G.E."/>
            <person name="de Vos W.M."/>
            <person name="Barrangou R."/>
            <person name="Klaenhammer T.R."/>
            <person name="Caufield P.W."/>
            <person name="Cui Y."/>
            <person name="Zhang H."/>
            <person name="O'Toole P.W."/>
        </authorList>
    </citation>
    <scope>NUCLEOTIDE SEQUENCE [LARGE SCALE GENOMIC DNA]</scope>
    <source>
        <strain evidence="3 4">DSM 5007</strain>
    </source>
</reference>
<proteinExistence type="inferred from homology"/>
<dbReference type="InterPro" id="IPR029001">
    <property type="entry name" value="ITPase-like_fam"/>
</dbReference>
<protein>
    <submittedName>
        <fullName evidence="3">Nucleoside-triphosphatase</fullName>
    </submittedName>
</protein>
<evidence type="ECO:0000313" key="3">
    <source>
        <dbReference type="EMBL" id="KRM10886.1"/>
    </source>
</evidence>
<evidence type="ECO:0000313" key="4">
    <source>
        <dbReference type="Proteomes" id="UP000051820"/>
    </source>
</evidence>
<dbReference type="AlphaFoldDB" id="A0A0R1W6F9"/>
<dbReference type="PANTHER" id="PTHR11067:SF9">
    <property type="entry name" value="INOSINE TRIPHOSPHATE PYROPHOSPHATASE"/>
    <property type="match status" value="1"/>
</dbReference>
<accession>A0A0R1W6F9</accession>
<keyword evidence="4" id="KW-1185">Reference proteome</keyword>
<dbReference type="Gene3D" id="3.90.950.10">
    <property type="match status" value="1"/>
</dbReference>
<dbReference type="GO" id="GO:0005829">
    <property type="term" value="C:cytosol"/>
    <property type="evidence" value="ECO:0007669"/>
    <property type="project" value="TreeGrafter"/>
</dbReference>
<comment type="similarity">
    <text evidence="1">Belongs to the HAM1 NTPase family.</text>
</comment>
<dbReference type="EMBL" id="AZGF01000024">
    <property type="protein sequence ID" value="KRM10886.1"/>
    <property type="molecule type" value="Genomic_DNA"/>
</dbReference>
<dbReference type="Pfam" id="PF01725">
    <property type="entry name" value="Ham1p_like"/>
    <property type="match status" value="1"/>
</dbReference>
<gene>
    <name evidence="3" type="ORF">FD16_GL001082</name>
</gene>
<keyword evidence="2" id="KW-0378">Hydrolase</keyword>
<dbReference type="STRING" id="1423807.FD16_GL001082"/>
<evidence type="ECO:0000256" key="2">
    <source>
        <dbReference type="ARBA" id="ARBA00022801"/>
    </source>
</evidence>
<dbReference type="InterPro" id="IPR002637">
    <property type="entry name" value="RdgB/HAM1"/>
</dbReference>
<dbReference type="OrthoDB" id="2142580at2"/>
<dbReference type="RefSeq" id="WP_010623113.1">
    <property type="nucleotide sequence ID" value="NZ_AZGF01000024.1"/>
</dbReference>
<name>A0A0R1W6F9_9LACO</name>
<dbReference type="PANTHER" id="PTHR11067">
    <property type="entry name" value="INOSINE TRIPHOSPHATE PYROPHOSPHATASE/HAM1 PROTEIN"/>
    <property type="match status" value="1"/>
</dbReference>
<comment type="caution">
    <text evidence="3">The sequence shown here is derived from an EMBL/GenBank/DDBJ whole genome shotgun (WGS) entry which is preliminary data.</text>
</comment>
<organism evidence="3 4">
    <name type="scientific">Paucilactobacillus suebicus DSM 5007 = KCTC 3549</name>
    <dbReference type="NCBI Taxonomy" id="1423807"/>
    <lineage>
        <taxon>Bacteria</taxon>
        <taxon>Bacillati</taxon>
        <taxon>Bacillota</taxon>
        <taxon>Bacilli</taxon>
        <taxon>Lactobacillales</taxon>
        <taxon>Lactobacillaceae</taxon>
        <taxon>Paucilactobacillus</taxon>
    </lineage>
</organism>
<dbReference type="eggNOG" id="COG0127">
    <property type="taxonomic scope" value="Bacteria"/>
</dbReference>
<dbReference type="CDD" id="cd00985">
    <property type="entry name" value="Maf_Ham1"/>
    <property type="match status" value="1"/>
</dbReference>
<dbReference type="PATRIC" id="fig|1423807.3.peg.1102"/>
<dbReference type="SUPFAM" id="SSF52972">
    <property type="entry name" value="ITPase-like"/>
    <property type="match status" value="1"/>
</dbReference>
<sequence>MNPKEPFVIASNNRAKTNELINCFAYEGITAISYLDLIDKQTFPNEGTNSYLENASGKARFVSKLLPANTIVADDSGMILDALPGKLGDQTARQLKDYSNEEHQLNQRILDLVGQKSRAVTMTTTLVLIDGTGLFHATGEFHGEIAMKESGSNGSSFDLILVPKGMHKTLAQLDDEQKIPLLHRTKAIVNLMRHPQE</sequence>
<evidence type="ECO:0000256" key="1">
    <source>
        <dbReference type="ARBA" id="ARBA00008023"/>
    </source>
</evidence>
<dbReference type="GO" id="GO:0047429">
    <property type="term" value="F:nucleoside triphosphate diphosphatase activity"/>
    <property type="evidence" value="ECO:0007669"/>
    <property type="project" value="InterPro"/>
</dbReference>